<comment type="caution">
    <text evidence="2">The sequence shown here is derived from an EMBL/GenBank/DDBJ whole genome shotgun (WGS) entry which is preliminary data.</text>
</comment>
<feature type="compositionally biased region" description="Polar residues" evidence="1">
    <location>
        <begin position="75"/>
        <end position="89"/>
    </location>
</feature>
<feature type="region of interest" description="Disordered" evidence="1">
    <location>
        <begin position="63"/>
        <end position="89"/>
    </location>
</feature>
<accession>A0A645JNN0</accession>
<evidence type="ECO:0000256" key="1">
    <source>
        <dbReference type="SAM" id="MobiDB-lite"/>
    </source>
</evidence>
<name>A0A645JNN0_9ZZZZ</name>
<protein>
    <submittedName>
        <fullName evidence="2">Uncharacterized protein</fullName>
    </submittedName>
</protein>
<reference evidence="2" key="1">
    <citation type="submission" date="2019-08" db="EMBL/GenBank/DDBJ databases">
        <authorList>
            <person name="Kucharzyk K."/>
            <person name="Murdoch R.W."/>
            <person name="Higgins S."/>
            <person name="Loffler F."/>
        </authorList>
    </citation>
    <scope>NUCLEOTIDE SEQUENCE</scope>
</reference>
<evidence type="ECO:0000313" key="2">
    <source>
        <dbReference type="EMBL" id="MPN61934.1"/>
    </source>
</evidence>
<organism evidence="2">
    <name type="scientific">bioreactor metagenome</name>
    <dbReference type="NCBI Taxonomy" id="1076179"/>
    <lineage>
        <taxon>unclassified sequences</taxon>
        <taxon>metagenomes</taxon>
        <taxon>ecological metagenomes</taxon>
    </lineage>
</organism>
<dbReference type="AlphaFoldDB" id="A0A645JNN0"/>
<dbReference type="EMBL" id="VSSQ01139247">
    <property type="protein sequence ID" value="MPN61934.1"/>
    <property type="molecule type" value="Genomic_DNA"/>
</dbReference>
<sequence>MADAIRLSTSEWPSTISITMMKAVSGAWVTAARKAAMPIAINAGAISVVPTIDATLFPTPAPIDSEGAKIPPGTPTQADSQVAMNLSVT</sequence>
<gene>
    <name evidence="2" type="ORF">SDC9_209680</name>
</gene>
<proteinExistence type="predicted"/>